<dbReference type="GO" id="GO:0003700">
    <property type="term" value="F:DNA-binding transcription factor activity"/>
    <property type="evidence" value="ECO:0007669"/>
    <property type="project" value="InterPro"/>
</dbReference>
<keyword evidence="5" id="KW-0804">Transcription</keyword>
<dbReference type="InterPro" id="IPR036390">
    <property type="entry name" value="WH_DNA-bd_sf"/>
</dbReference>
<dbReference type="EMBL" id="JACGWT010000002">
    <property type="protein sequence ID" value="MBA8793713.1"/>
    <property type="molecule type" value="Genomic_DNA"/>
</dbReference>
<keyword evidence="3" id="KW-0805">Transcription regulation</keyword>
<dbReference type="GO" id="GO:0005737">
    <property type="term" value="C:cytoplasm"/>
    <property type="evidence" value="ECO:0007669"/>
    <property type="project" value="UniProtKB-SubCell"/>
</dbReference>
<dbReference type="SMART" id="SM00347">
    <property type="entry name" value="HTH_MARR"/>
    <property type="match status" value="1"/>
</dbReference>
<dbReference type="InterPro" id="IPR055166">
    <property type="entry name" value="Transc_reg_Sar_Rot_HTH"/>
</dbReference>
<evidence type="ECO:0000256" key="2">
    <source>
        <dbReference type="ARBA" id="ARBA00022490"/>
    </source>
</evidence>
<name>A0A7W3IR66_9ACTN</name>
<evidence type="ECO:0000256" key="5">
    <source>
        <dbReference type="ARBA" id="ARBA00023163"/>
    </source>
</evidence>
<dbReference type="GO" id="GO:0003677">
    <property type="term" value="F:DNA binding"/>
    <property type="evidence" value="ECO:0007669"/>
    <property type="project" value="UniProtKB-KW"/>
</dbReference>
<sequence length="147" mass="16268">MTQAQLTDPVDERLCLAIYRASHAVTATYRQVLAPLGLTYTQYMVMSLLWQDGPTSVAGIGRRLGLESSTLSPLLQRLETQALVDRRRSETDEREVIISLTETGRRLKRRAKSVPAQVQAATGLSRTAEQRLTKALNEMTGRLLAAA</sequence>
<protein>
    <submittedName>
        <fullName evidence="7">DNA-binding MarR family transcriptional regulator</fullName>
    </submittedName>
</protein>
<evidence type="ECO:0000256" key="3">
    <source>
        <dbReference type="ARBA" id="ARBA00023015"/>
    </source>
</evidence>
<keyword evidence="8" id="KW-1185">Reference proteome</keyword>
<accession>A0A7W3IR66</accession>
<dbReference type="Pfam" id="PF22381">
    <property type="entry name" value="Staph_reg_Sar_Rot"/>
    <property type="match status" value="1"/>
</dbReference>
<dbReference type="SUPFAM" id="SSF46785">
    <property type="entry name" value="Winged helix' DNA-binding domain"/>
    <property type="match status" value="1"/>
</dbReference>
<dbReference type="AlphaFoldDB" id="A0A7W3IR66"/>
<comment type="caution">
    <text evidence="7">The sequence shown here is derived from an EMBL/GenBank/DDBJ whole genome shotgun (WGS) entry which is preliminary data.</text>
</comment>
<evidence type="ECO:0000256" key="4">
    <source>
        <dbReference type="ARBA" id="ARBA00023125"/>
    </source>
</evidence>
<dbReference type="Proteomes" id="UP000523079">
    <property type="component" value="Unassembled WGS sequence"/>
</dbReference>
<evidence type="ECO:0000259" key="6">
    <source>
        <dbReference type="PROSITE" id="PS50995"/>
    </source>
</evidence>
<evidence type="ECO:0000313" key="8">
    <source>
        <dbReference type="Proteomes" id="UP000523079"/>
    </source>
</evidence>
<evidence type="ECO:0000256" key="1">
    <source>
        <dbReference type="ARBA" id="ARBA00004496"/>
    </source>
</evidence>
<comment type="subcellular location">
    <subcellularLocation>
        <location evidence="1">Cytoplasm</location>
    </subcellularLocation>
</comment>
<evidence type="ECO:0000313" key="7">
    <source>
        <dbReference type="EMBL" id="MBA8793713.1"/>
    </source>
</evidence>
<dbReference type="GO" id="GO:0006950">
    <property type="term" value="P:response to stress"/>
    <property type="evidence" value="ECO:0007669"/>
    <property type="project" value="TreeGrafter"/>
</dbReference>
<dbReference type="Gene3D" id="1.10.10.10">
    <property type="entry name" value="Winged helix-like DNA-binding domain superfamily/Winged helix DNA-binding domain"/>
    <property type="match status" value="1"/>
</dbReference>
<keyword evidence="4 7" id="KW-0238">DNA-binding</keyword>
<dbReference type="PROSITE" id="PS50995">
    <property type="entry name" value="HTH_MARR_2"/>
    <property type="match status" value="1"/>
</dbReference>
<organism evidence="7 8">
    <name type="scientific">Microlunatus kandeliicorticis</name>
    <dbReference type="NCBI Taxonomy" id="1759536"/>
    <lineage>
        <taxon>Bacteria</taxon>
        <taxon>Bacillati</taxon>
        <taxon>Actinomycetota</taxon>
        <taxon>Actinomycetes</taxon>
        <taxon>Propionibacteriales</taxon>
        <taxon>Propionibacteriaceae</taxon>
        <taxon>Microlunatus</taxon>
    </lineage>
</organism>
<proteinExistence type="predicted"/>
<gene>
    <name evidence="7" type="ORF">FHX74_001318</name>
</gene>
<dbReference type="InterPro" id="IPR000835">
    <property type="entry name" value="HTH_MarR-typ"/>
</dbReference>
<feature type="domain" description="HTH marR-type" evidence="6">
    <location>
        <begin position="11"/>
        <end position="141"/>
    </location>
</feature>
<dbReference type="InterPro" id="IPR036388">
    <property type="entry name" value="WH-like_DNA-bd_sf"/>
</dbReference>
<dbReference type="InterPro" id="IPR039422">
    <property type="entry name" value="MarR/SlyA-like"/>
</dbReference>
<keyword evidence="2" id="KW-0963">Cytoplasm</keyword>
<dbReference type="PANTHER" id="PTHR33164">
    <property type="entry name" value="TRANSCRIPTIONAL REGULATOR, MARR FAMILY"/>
    <property type="match status" value="1"/>
</dbReference>
<dbReference type="RefSeq" id="WP_220483578.1">
    <property type="nucleotide sequence ID" value="NZ_JACGWT010000002.1"/>
</dbReference>
<dbReference type="PANTHER" id="PTHR33164:SF5">
    <property type="entry name" value="ORGANIC HYDROPEROXIDE RESISTANCE TRANSCRIPTIONAL REGULATOR"/>
    <property type="match status" value="1"/>
</dbReference>
<reference evidence="7 8" key="1">
    <citation type="submission" date="2020-07" db="EMBL/GenBank/DDBJ databases">
        <title>Sequencing the genomes of 1000 actinobacteria strains.</title>
        <authorList>
            <person name="Klenk H.-P."/>
        </authorList>
    </citation>
    <scope>NUCLEOTIDE SEQUENCE [LARGE SCALE GENOMIC DNA]</scope>
    <source>
        <strain evidence="7 8">DSM 100723</strain>
    </source>
</reference>